<organism evidence="1 2">
    <name type="scientific">Olea europaea subsp. europaea</name>
    <dbReference type="NCBI Taxonomy" id="158383"/>
    <lineage>
        <taxon>Eukaryota</taxon>
        <taxon>Viridiplantae</taxon>
        <taxon>Streptophyta</taxon>
        <taxon>Embryophyta</taxon>
        <taxon>Tracheophyta</taxon>
        <taxon>Spermatophyta</taxon>
        <taxon>Magnoliopsida</taxon>
        <taxon>eudicotyledons</taxon>
        <taxon>Gunneridae</taxon>
        <taxon>Pentapetalae</taxon>
        <taxon>asterids</taxon>
        <taxon>lamiids</taxon>
        <taxon>Lamiales</taxon>
        <taxon>Oleaceae</taxon>
        <taxon>Oleeae</taxon>
        <taxon>Olea</taxon>
    </lineage>
</organism>
<comment type="caution">
    <text evidence="1">The sequence shown here is derived from an EMBL/GenBank/DDBJ whole genome shotgun (WGS) entry which is preliminary data.</text>
</comment>
<reference evidence="1 2" key="1">
    <citation type="submission" date="2019-12" db="EMBL/GenBank/DDBJ databases">
        <authorList>
            <person name="Alioto T."/>
            <person name="Alioto T."/>
            <person name="Gomez Garrido J."/>
        </authorList>
    </citation>
    <scope>NUCLEOTIDE SEQUENCE [LARGE SCALE GENOMIC DNA]</scope>
</reference>
<gene>
    <name evidence="1" type="ORF">OLEA9_A072488</name>
</gene>
<sequence length="128" mass="14879">MYGGTPNFSQGLIQDLPLPLPNNVIPNVNFRYTWEVSNVMWATWTMMIRLIFNGDINTPSILSVNYPLVPSNMKSIWKWRYDTRTFLQASQETTSKKGKASCRDDRNFISMEIVSITSRLSNDYLYRV</sequence>
<dbReference type="Gramene" id="OE9A072488T1">
    <property type="protein sequence ID" value="OE9A072488C1"/>
    <property type="gene ID" value="OE9A072488"/>
</dbReference>
<protein>
    <submittedName>
        <fullName evidence="1">Uncharacterized protein</fullName>
    </submittedName>
</protein>
<dbReference type="AlphaFoldDB" id="A0A8S0QJX5"/>
<dbReference type="EMBL" id="CACTIH010001892">
    <property type="protein sequence ID" value="CAA2967844.1"/>
    <property type="molecule type" value="Genomic_DNA"/>
</dbReference>
<keyword evidence="2" id="KW-1185">Reference proteome</keyword>
<evidence type="ECO:0000313" key="2">
    <source>
        <dbReference type="Proteomes" id="UP000594638"/>
    </source>
</evidence>
<evidence type="ECO:0000313" key="1">
    <source>
        <dbReference type="EMBL" id="CAA2967844.1"/>
    </source>
</evidence>
<name>A0A8S0QJX5_OLEEU</name>
<accession>A0A8S0QJX5</accession>
<dbReference type="Proteomes" id="UP000594638">
    <property type="component" value="Unassembled WGS sequence"/>
</dbReference>
<proteinExistence type="predicted"/>